<reference evidence="1 2" key="1">
    <citation type="journal article" date="2018" name="Sci. Rep.">
        <title>Genomic signatures of local adaptation to the degree of environmental predictability in rotifers.</title>
        <authorList>
            <person name="Franch-Gras L."/>
            <person name="Hahn C."/>
            <person name="Garcia-Roger E.M."/>
            <person name="Carmona M.J."/>
            <person name="Serra M."/>
            <person name="Gomez A."/>
        </authorList>
    </citation>
    <scope>NUCLEOTIDE SEQUENCE [LARGE SCALE GENOMIC DNA]</scope>
    <source>
        <strain evidence="1">HYR1</strain>
    </source>
</reference>
<sequence>MESGSKQIEVHHRIFDHLIMIMNSKWLKDSYYSRSCRDLRPFIDSLLNNKCVTQSRIENIDSRLPGTDARTCFSKFDFWRSNKILMKTKK</sequence>
<dbReference type="EMBL" id="REGN01002344">
    <property type="protein sequence ID" value="RNA28756.1"/>
    <property type="molecule type" value="Genomic_DNA"/>
</dbReference>
<name>A0A3M7RZ11_BRAPC</name>
<comment type="caution">
    <text evidence="1">The sequence shown here is derived from an EMBL/GenBank/DDBJ whole genome shotgun (WGS) entry which is preliminary data.</text>
</comment>
<dbReference type="AlphaFoldDB" id="A0A3M7RZ11"/>
<evidence type="ECO:0000313" key="2">
    <source>
        <dbReference type="Proteomes" id="UP000276133"/>
    </source>
</evidence>
<protein>
    <submittedName>
        <fullName evidence="1">Uncharacterized protein</fullName>
    </submittedName>
</protein>
<dbReference type="Proteomes" id="UP000276133">
    <property type="component" value="Unassembled WGS sequence"/>
</dbReference>
<keyword evidence="2" id="KW-1185">Reference proteome</keyword>
<accession>A0A3M7RZ11</accession>
<proteinExistence type="predicted"/>
<organism evidence="1 2">
    <name type="scientific">Brachionus plicatilis</name>
    <name type="common">Marine rotifer</name>
    <name type="synonym">Brachionus muelleri</name>
    <dbReference type="NCBI Taxonomy" id="10195"/>
    <lineage>
        <taxon>Eukaryota</taxon>
        <taxon>Metazoa</taxon>
        <taxon>Spiralia</taxon>
        <taxon>Gnathifera</taxon>
        <taxon>Rotifera</taxon>
        <taxon>Eurotatoria</taxon>
        <taxon>Monogononta</taxon>
        <taxon>Pseudotrocha</taxon>
        <taxon>Ploima</taxon>
        <taxon>Brachionidae</taxon>
        <taxon>Brachionus</taxon>
    </lineage>
</organism>
<evidence type="ECO:0000313" key="1">
    <source>
        <dbReference type="EMBL" id="RNA28756.1"/>
    </source>
</evidence>
<gene>
    <name evidence="1" type="ORF">BpHYR1_036042</name>
</gene>